<dbReference type="EMBL" id="LAZR01016410">
    <property type="protein sequence ID" value="KKM04634.1"/>
    <property type="molecule type" value="Genomic_DNA"/>
</dbReference>
<evidence type="ECO:0000256" key="1">
    <source>
        <dbReference type="SAM" id="MobiDB-lite"/>
    </source>
</evidence>
<protein>
    <submittedName>
        <fullName evidence="2">Uncharacterized protein</fullName>
    </submittedName>
</protein>
<organism evidence="2">
    <name type="scientific">marine sediment metagenome</name>
    <dbReference type="NCBI Taxonomy" id="412755"/>
    <lineage>
        <taxon>unclassified sequences</taxon>
        <taxon>metagenomes</taxon>
        <taxon>ecological metagenomes</taxon>
    </lineage>
</organism>
<reference evidence="2" key="1">
    <citation type="journal article" date="2015" name="Nature">
        <title>Complex archaea that bridge the gap between prokaryotes and eukaryotes.</title>
        <authorList>
            <person name="Spang A."/>
            <person name="Saw J.H."/>
            <person name="Jorgensen S.L."/>
            <person name="Zaremba-Niedzwiedzka K."/>
            <person name="Martijn J."/>
            <person name="Lind A.E."/>
            <person name="van Eijk R."/>
            <person name="Schleper C."/>
            <person name="Guy L."/>
            <person name="Ettema T.J."/>
        </authorList>
    </citation>
    <scope>NUCLEOTIDE SEQUENCE</scope>
</reference>
<feature type="region of interest" description="Disordered" evidence="1">
    <location>
        <begin position="76"/>
        <end position="98"/>
    </location>
</feature>
<name>A0A0F9H0M5_9ZZZZ</name>
<proteinExistence type="predicted"/>
<gene>
    <name evidence="2" type="ORF">LCGC14_1762290</name>
</gene>
<comment type="caution">
    <text evidence="2">The sequence shown here is derived from an EMBL/GenBank/DDBJ whole genome shotgun (WGS) entry which is preliminary data.</text>
</comment>
<accession>A0A0F9H0M5</accession>
<evidence type="ECO:0000313" key="2">
    <source>
        <dbReference type="EMBL" id="KKM04634.1"/>
    </source>
</evidence>
<dbReference type="AlphaFoldDB" id="A0A0F9H0M5"/>
<sequence length="98" mass="11446">MKTQEQIDEQIKLLKEARPKIVPISMFGTDNLELLDAQVRVLEQDMDSDDIWDRWDRDEEDMDTRSNAEEALNWRDETGDGLDLDNLVESFPMSKEGD</sequence>